<name>A0A7Z2NZ22_9SPHN</name>
<dbReference type="Proteomes" id="UP000464468">
    <property type="component" value="Plasmid pC33"/>
</dbReference>
<proteinExistence type="predicted"/>
<dbReference type="AlphaFoldDB" id="A0A7Z2NZ22"/>
<evidence type="ECO:0000313" key="2">
    <source>
        <dbReference type="Proteomes" id="UP000464468"/>
    </source>
</evidence>
<sequence>MTPRGTLLDDLPKAQWRMGDRGYDTDWFRDPIQAKDIQLCITDRRSRCVTCNRGGPAFRLALTVCRLSQLKRRPSGVGFGQRNRHFRDKVGSGASGDRACRKVRAHAHLRAMASPISQTEKRPCANMCAKLIATTRNRVYIFAQ</sequence>
<dbReference type="KEGG" id="schy:GVO57_14165"/>
<accession>A0A7Z2NZ22</accession>
<gene>
    <name evidence="1" type="ORF">GVO57_14165</name>
</gene>
<organism evidence="1 2">
    <name type="scientific">Sphingomonas changnyeongensis</name>
    <dbReference type="NCBI Taxonomy" id="2698679"/>
    <lineage>
        <taxon>Bacteria</taxon>
        <taxon>Pseudomonadati</taxon>
        <taxon>Pseudomonadota</taxon>
        <taxon>Alphaproteobacteria</taxon>
        <taxon>Sphingomonadales</taxon>
        <taxon>Sphingomonadaceae</taxon>
        <taxon>Sphingomonas</taxon>
    </lineage>
</organism>
<keyword evidence="2" id="KW-1185">Reference proteome</keyword>
<evidence type="ECO:0008006" key="3">
    <source>
        <dbReference type="Google" id="ProtNLM"/>
    </source>
</evidence>
<reference evidence="1 2" key="1">
    <citation type="submission" date="2020-01" db="EMBL/GenBank/DDBJ databases">
        <title>Sphingomonas sp. C33 whole genome sequece.</title>
        <authorList>
            <person name="Park C."/>
        </authorList>
    </citation>
    <scope>NUCLEOTIDE SEQUENCE [LARGE SCALE GENOMIC DNA]</scope>
    <source>
        <strain evidence="1 2">C33</strain>
        <plasmid evidence="2">pc33</plasmid>
    </source>
</reference>
<dbReference type="EMBL" id="CP047896">
    <property type="protein sequence ID" value="QHL92034.1"/>
    <property type="molecule type" value="Genomic_DNA"/>
</dbReference>
<protein>
    <recommendedName>
        <fullName evidence="3">Transposase DDE domain-containing protein</fullName>
    </recommendedName>
</protein>
<geneLocation type="plasmid" evidence="2">
    <name>pc33</name>
</geneLocation>
<dbReference type="RefSeq" id="WP_160594068.1">
    <property type="nucleotide sequence ID" value="NZ_CP047896.1"/>
</dbReference>
<keyword evidence="1" id="KW-0614">Plasmid</keyword>
<evidence type="ECO:0000313" key="1">
    <source>
        <dbReference type="EMBL" id="QHL92034.1"/>
    </source>
</evidence>